<comment type="caution">
    <text evidence="1">The sequence shown here is derived from an EMBL/GenBank/DDBJ whole genome shotgun (WGS) entry which is preliminary data.</text>
</comment>
<reference evidence="1 2" key="2">
    <citation type="journal article" date="2022" name="Mol. Ecol. Resour.">
        <title>The genomes of chicory, endive, great burdock and yacon provide insights into Asteraceae paleo-polyploidization history and plant inulin production.</title>
        <authorList>
            <person name="Fan W."/>
            <person name="Wang S."/>
            <person name="Wang H."/>
            <person name="Wang A."/>
            <person name="Jiang F."/>
            <person name="Liu H."/>
            <person name="Zhao H."/>
            <person name="Xu D."/>
            <person name="Zhang Y."/>
        </authorList>
    </citation>
    <scope>NUCLEOTIDE SEQUENCE [LARGE SCALE GENOMIC DNA]</scope>
    <source>
        <strain evidence="2">cv. Punajuju</strain>
        <tissue evidence="1">Leaves</tissue>
    </source>
</reference>
<protein>
    <submittedName>
        <fullName evidence="1">Uncharacterized protein</fullName>
    </submittedName>
</protein>
<organism evidence="1 2">
    <name type="scientific">Cichorium intybus</name>
    <name type="common">Chicory</name>
    <dbReference type="NCBI Taxonomy" id="13427"/>
    <lineage>
        <taxon>Eukaryota</taxon>
        <taxon>Viridiplantae</taxon>
        <taxon>Streptophyta</taxon>
        <taxon>Embryophyta</taxon>
        <taxon>Tracheophyta</taxon>
        <taxon>Spermatophyta</taxon>
        <taxon>Magnoliopsida</taxon>
        <taxon>eudicotyledons</taxon>
        <taxon>Gunneridae</taxon>
        <taxon>Pentapetalae</taxon>
        <taxon>asterids</taxon>
        <taxon>campanulids</taxon>
        <taxon>Asterales</taxon>
        <taxon>Asteraceae</taxon>
        <taxon>Cichorioideae</taxon>
        <taxon>Cichorieae</taxon>
        <taxon>Cichoriinae</taxon>
        <taxon>Cichorium</taxon>
    </lineage>
</organism>
<keyword evidence="2" id="KW-1185">Reference proteome</keyword>
<reference evidence="2" key="1">
    <citation type="journal article" date="2022" name="Mol. Ecol. Resour.">
        <title>The genomes of chicory, endive, great burdock and yacon provide insights into Asteraceae palaeo-polyploidization history and plant inulin production.</title>
        <authorList>
            <person name="Fan W."/>
            <person name="Wang S."/>
            <person name="Wang H."/>
            <person name="Wang A."/>
            <person name="Jiang F."/>
            <person name="Liu H."/>
            <person name="Zhao H."/>
            <person name="Xu D."/>
            <person name="Zhang Y."/>
        </authorList>
    </citation>
    <scope>NUCLEOTIDE SEQUENCE [LARGE SCALE GENOMIC DNA]</scope>
    <source>
        <strain evidence="2">cv. Punajuju</strain>
    </source>
</reference>
<sequence>MWIPHINNYQIPERTGLTGCNQDDMAQFTQSDAGVSNSTGQAEENCEDSTSMTRNLSYGYSRPRHKENLCFIKYKSNGEVERYKARLVAKGFNQREGIDFEETFSPVAKMVTVRIVITLVINSGWSLFQLDINNAFLYGNLDEDVYMVQPQGYHSKGDVRVCKLLKSLYGLKQAPRKWNERLCSALFEFGFKQSLNDYSLFMYSTDKCVVFLLVYVDDIILTGNDVLEITKVKSFLKSHFLIKELGKLKFFLGIEVIDVKNGVCLTQRKYCLELLHEFGMLACKPVKTPLEVNLVANCSENDELLLNITEFQKLIGKLIYLTITRPDIAYVVQTLSQFMHSPRKSHLDIAFRLLRFLKQSPGKGIKIQKIDCLDLKGYVDADWAKCLSTRRSVTGYMVYLGGSLVSWRSKKQDTVSRSSTESEYRALGSVACEITWILKVLFDLGKKELIPVNIFCDNESAIKLALNTVFHEKTKHFELDVHFIREKVSKGILKIEKIQSEHHIADILTKALPFPQHDYLCQQMGLIDPFQDKLRCKAVSRGKDVDIEGLFVTSSKA</sequence>
<dbReference type="EMBL" id="CM042012">
    <property type="protein sequence ID" value="KAI3750087.1"/>
    <property type="molecule type" value="Genomic_DNA"/>
</dbReference>
<evidence type="ECO:0000313" key="1">
    <source>
        <dbReference type="EMBL" id="KAI3750087.1"/>
    </source>
</evidence>
<proteinExistence type="predicted"/>
<name>A0ACB9DUX7_CICIN</name>
<dbReference type="Proteomes" id="UP001055811">
    <property type="component" value="Linkage Group LG04"/>
</dbReference>
<accession>A0ACB9DUX7</accession>
<evidence type="ECO:0000313" key="2">
    <source>
        <dbReference type="Proteomes" id="UP001055811"/>
    </source>
</evidence>
<gene>
    <name evidence="1" type="ORF">L2E82_20712</name>
</gene>